<evidence type="ECO:0000313" key="2">
    <source>
        <dbReference type="Proteomes" id="UP000807353"/>
    </source>
</evidence>
<accession>A0A9P5XXN8</accession>
<sequence>MDVTGPEDLLDTLTGVYQDFSTQNPRTTIAILLFSSFYPELPFKVAYALFVRTPLALLRVPLYLLKIPFYLLRGTIGLLGFGRAGVQHDSYASRYQSSVYGGYTPKDSSFASYQSHGARGTQPVQEKNLFYTMLSWGYVLEAFRVYWNS</sequence>
<dbReference type="OrthoDB" id="440424at2759"/>
<evidence type="ECO:0000313" key="1">
    <source>
        <dbReference type="EMBL" id="KAF9458487.1"/>
    </source>
</evidence>
<dbReference type="EMBL" id="MU150339">
    <property type="protein sequence ID" value="KAF9458487.1"/>
    <property type="molecule type" value="Genomic_DNA"/>
</dbReference>
<dbReference type="InterPro" id="IPR038213">
    <property type="entry name" value="IFI6/IFI27-like_sf"/>
</dbReference>
<comment type="caution">
    <text evidence="1">The sequence shown here is derived from an EMBL/GenBank/DDBJ whole genome shotgun (WGS) entry which is preliminary data.</text>
</comment>
<dbReference type="AlphaFoldDB" id="A0A9P5XXN8"/>
<dbReference type="Proteomes" id="UP000807353">
    <property type="component" value="Unassembled WGS sequence"/>
</dbReference>
<protein>
    <submittedName>
        <fullName evidence="1">Uncharacterized protein</fullName>
    </submittedName>
</protein>
<dbReference type="Gene3D" id="6.10.110.10">
    <property type="match status" value="1"/>
</dbReference>
<reference evidence="1" key="1">
    <citation type="submission" date="2020-11" db="EMBL/GenBank/DDBJ databases">
        <authorList>
            <consortium name="DOE Joint Genome Institute"/>
            <person name="Ahrendt S."/>
            <person name="Riley R."/>
            <person name="Andreopoulos W."/>
            <person name="Labutti K."/>
            <person name="Pangilinan J."/>
            <person name="Ruiz-Duenas F.J."/>
            <person name="Barrasa J.M."/>
            <person name="Sanchez-Garcia M."/>
            <person name="Camarero S."/>
            <person name="Miyauchi S."/>
            <person name="Serrano A."/>
            <person name="Linde D."/>
            <person name="Babiker R."/>
            <person name="Drula E."/>
            <person name="Ayuso-Fernandez I."/>
            <person name="Pacheco R."/>
            <person name="Padilla G."/>
            <person name="Ferreira P."/>
            <person name="Barriuso J."/>
            <person name="Kellner H."/>
            <person name="Castanera R."/>
            <person name="Alfaro M."/>
            <person name="Ramirez L."/>
            <person name="Pisabarro A.G."/>
            <person name="Kuo A."/>
            <person name="Tritt A."/>
            <person name="Lipzen A."/>
            <person name="He G."/>
            <person name="Yan M."/>
            <person name="Ng V."/>
            <person name="Cullen D."/>
            <person name="Martin F."/>
            <person name="Rosso M.-N."/>
            <person name="Henrissat B."/>
            <person name="Hibbett D."/>
            <person name="Martinez A.T."/>
            <person name="Grigoriev I.V."/>
        </authorList>
    </citation>
    <scope>NUCLEOTIDE SEQUENCE</scope>
    <source>
        <strain evidence="1">CBS 247.69</strain>
    </source>
</reference>
<name>A0A9P5XXN8_9AGAR</name>
<keyword evidence="2" id="KW-1185">Reference proteome</keyword>
<organism evidence="1 2">
    <name type="scientific">Collybia nuda</name>
    <dbReference type="NCBI Taxonomy" id="64659"/>
    <lineage>
        <taxon>Eukaryota</taxon>
        <taxon>Fungi</taxon>
        <taxon>Dikarya</taxon>
        <taxon>Basidiomycota</taxon>
        <taxon>Agaricomycotina</taxon>
        <taxon>Agaricomycetes</taxon>
        <taxon>Agaricomycetidae</taxon>
        <taxon>Agaricales</taxon>
        <taxon>Tricholomatineae</taxon>
        <taxon>Clitocybaceae</taxon>
        <taxon>Collybia</taxon>
    </lineage>
</organism>
<proteinExistence type="predicted"/>
<gene>
    <name evidence="1" type="ORF">BDZ94DRAFT_1270561</name>
</gene>